<feature type="region of interest" description="Disordered" evidence="1">
    <location>
        <begin position="83"/>
        <end position="148"/>
    </location>
</feature>
<dbReference type="Proteomes" id="UP000070328">
    <property type="component" value="Unassembled WGS sequence"/>
</dbReference>
<gene>
    <name evidence="2" type="ORF">CSIM01_03483</name>
</gene>
<evidence type="ECO:0000313" key="2">
    <source>
        <dbReference type="EMBL" id="KXH28833.1"/>
    </source>
</evidence>
<organism evidence="2 3">
    <name type="scientific">Colletotrichum simmondsii</name>
    <dbReference type="NCBI Taxonomy" id="703756"/>
    <lineage>
        <taxon>Eukaryota</taxon>
        <taxon>Fungi</taxon>
        <taxon>Dikarya</taxon>
        <taxon>Ascomycota</taxon>
        <taxon>Pezizomycotina</taxon>
        <taxon>Sordariomycetes</taxon>
        <taxon>Hypocreomycetidae</taxon>
        <taxon>Glomerellales</taxon>
        <taxon>Glomerellaceae</taxon>
        <taxon>Colletotrichum</taxon>
        <taxon>Colletotrichum acutatum species complex</taxon>
    </lineage>
</organism>
<keyword evidence="3" id="KW-1185">Reference proteome</keyword>
<sequence length="407" mass="45482">MADYQPPSIFPKTENSIFTFSAEKSLVPKPILPVRPSRSKSPKKRMPEPVILDERGDFPGLSSFCQNALRRVKESCPQIANGQVEATKSEGSKDEVSKTRAGEGEGEASKDEAGESKTGESEVSKDEAGGDEASKDESSKDKASEGESVESKKVNDWIIELPEDGLEEMILMLEIIHGHFDRVPFSLSVRRLHDLLVLCNKYDVLSLLRPWSWHWLSAMRSTLDEPYVLWVAWEMGDVLLFRDMLVRITEGVPISALKNPNLMGVQYGKQRMHWAPQSDQINEFPMIPLDCIQNMSADDLSDLISLTRLMLIEAAVKPYRTILSQMKSKTHSSNQNAIKNNCVKNCIPSGVDELTNALSVMTAAIKCIAPLSKDQQAHLEKRAFQLGLRVEDVVDKGAMHIWYGSNH</sequence>
<dbReference type="AlphaFoldDB" id="A0A135RYT5"/>
<evidence type="ECO:0000256" key="1">
    <source>
        <dbReference type="SAM" id="MobiDB-lite"/>
    </source>
</evidence>
<dbReference type="EMBL" id="JFBX01000761">
    <property type="protein sequence ID" value="KXH28833.1"/>
    <property type="molecule type" value="Genomic_DNA"/>
</dbReference>
<evidence type="ECO:0000313" key="3">
    <source>
        <dbReference type="Proteomes" id="UP000070328"/>
    </source>
</evidence>
<protein>
    <submittedName>
        <fullName evidence="2">Uncharacterized protein</fullName>
    </submittedName>
</protein>
<reference evidence="2 3" key="1">
    <citation type="submission" date="2014-02" db="EMBL/GenBank/DDBJ databases">
        <title>The genome sequence of Colletotrichum simmondsii CBS122122.</title>
        <authorList>
            <person name="Baroncelli R."/>
            <person name="Thon M.R."/>
        </authorList>
    </citation>
    <scope>NUCLEOTIDE SEQUENCE [LARGE SCALE GENOMIC DNA]</scope>
    <source>
        <strain evidence="2 3">CBS122122</strain>
    </source>
</reference>
<name>A0A135RYT5_9PEZI</name>
<accession>A0A135RYT5</accession>
<feature type="compositionally biased region" description="Basic and acidic residues" evidence="1">
    <location>
        <begin position="87"/>
        <end position="148"/>
    </location>
</feature>
<feature type="region of interest" description="Disordered" evidence="1">
    <location>
        <begin position="30"/>
        <end position="59"/>
    </location>
</feature>
<comment type="caution">
    <text evidence="2">The sequence shown here is derived from an EMBL/GenBank/DDBJ whole genome shotgun (WGS) entry which is preliminary data.</text>
</comment>
<proteinExistence type="predicted"/>
<dbReference type="OrthoDB" id="5275938at2759"/>